<dbReference type="InterPro" id="IPR036388">
    <property type="entry name" value="WH-like_DNA-bd_sf"/>
</dbReference>
<proteinExistence type="predicted"/>
<dbReference type="SMART" id="SM00895">
    <property type="entry name" value="FCD"/>
    <property type="match status" value="1"/>
</dbReference>
<evidence type="ECO:0000259" key="4">
    <source>
        <dbReference type="PROSITE" id="PS50949"/>
    </source>
</evidence>
<dbReference type="Gene3D" id="1.10.10.10">
    <property type="entry name" value="Winged helix-like DNA-binding domain superfamily/Winged helix DNA-binding domain"/>
    <property type="match status" value="1"/>
</dbReference>
<dbReference type="PANTHER" id="PTHR43537">
    <property type="entry name" value="TRANSCRIPTIONAL REGULATOR, GNTR FAMILY"/>
    <property type="match status" value="1"/>
</dbReference>
<dbReference type="RefSeq" id="WP_017536393.1">
    <property type="nucleotide sequence ID" value="NZ_JBEXQO010000024.1"/>
</dbReference>
<gene>
    <name evidence="5" type="ORF">GTW20_22720</name>
</gene>
<dbReference type="PANTHER" id="PTHR43537:SF45">
    <property type="entry name" value="GNTR FAMILY REGULATORY PROTEIN"/>
    <property type="match status" value="1"/>
</dbReference>
<comment type="caution">
    <text evidence="5">The sequence shown here is derived from an EMBL/GenBank/DDBJ whole genome shotgun (WGS) entry which is preliminary data.</text>
</comment>
<keyword evidence="3" id="KW-0804">Transcription</keyword>
<keyword evidence="2" id="KW-0238">DNA-binding</keyword>
<reference evidence="5 6" key="1">
    <citation type="journal article" date="2019" name="Nat. Commun.">
        <title>The antimicrobial potential of Streptomyces from insect microbiomes.</title>
        <authorList>
            <person name="Chevrette M.G."/>
            <person name="Carlson C.M."/>
            <person name="Ortega H.E."/>
            <person name="Thomas C."/>
            <person name="Ananiev G.E."/>
            <person name="Barns K.J."/>
            <person name="Book A.J."/>
            <person name="Cagnazzo J."/>
            <person name="Carlos C."/>
            <person name="Flanigan W."/>
            <person name="Grubbs K.J."/>
            <person name="Horn H.A."/>
            <person name="Hoffmann F.M."/>
            <person name="Klassen J.L."/>
            <person name="Knack J.J."/>
            <person name="Lewin G.R."/>
            <person name="McDonald B.R."/>
            <person name="Muller L."/>
            <person name="Melo W.G.P."/>
            <person name="Pinto-Tomas A.A."/>
            <person name="Schmitz A."/>
            <person name="Wendt-Pienkowski E."/>
            <person name="Wildman S."/>
            <person name="Zhao M."/>
            <person name="Zhang F."/>
            <person name="Bugni T.S."/>
            <person name="Andes D.R."/>
            <person name="Pupo M.T."/>
            <person name="Currie C.R."/>
        </authorList>
    </citation>
    <scope>NUCLEOTIDE SEQUENCE [LARGE SCALE GENOMIC DNA]</scope>
    <source>
        <strain evidence="5 6">SID5840</strain>
    </source>
</reference>
<dbReference type="Gene3D" id="1.20.120.530">
    <property type="entry name" value="GntR ligand-binding domain-like"/>
    <property type="match status" value="1"/>
</dbReference>
<dbReference type="SUPFAM" id="SSF48008">
    <property type="entry name" value="GntR ligand-binding domain-like"/>
    <property type="match status" value="1"/>
</dbReference>
<feature type="domain" description="HTH gntR-type" evidence="4">
    <location>
        <begin position="4"/>
        <end position="70"/>
    </location>
</feature>
<evidence type="ECO:0000256" key="2">
    <source>
        <dbReference type="ARBA" id="ARBA00023125"/>
    </source>
</evidence>
<evidence type="ECO:0000313" key="6">
    <source>
        <dbReference type="Proteomes" id="UP000467124"/>
    </source>
</evidence>
<dbReference type="InterPro" id="IPR000524">
    <property type="entry name" value="Tscrpt_reg_HTH_GntR"/>
</dbReference>
<organism evidence="5 6">
    <name type="scientific">Nocardiopsis alba</name>
    <dbReference type="NCBI Taxonomy" id="53437"/>
    <lineage>
        <taxon>Bacteria</taxon>
        <taxon>Bacillati</taxon>
        <taxon>Actinomycetota</taxon>
        <taxon>Actinomycetes</taxon>
        <taxon>Streptosporangiales</taxon>
        <taxon>Nocardiopsidaceae</taxon>
        <taxon>Nocardiopsis</taxon>
    </lineage>
</organism>
<dbReference type="Pfam" id="PF07729">
    <property type="entry name" value="FCD"/>
    <property type="match status" value="1"/>
</dbReference>
<dbReference type="SMART" id="SM00345">
    <property type="entry name" value="HTH_GNTR"/>
    <property type="match status" value="1"/>
</dbReference>
<dbReference type="PROSITE" id="PS50949">
    <property type="entry name" value="HTH_GNTR"/>
    <property type="match status" value="1"/>
</dbReference>
<keyword evidence="1" id="KW-0805">Transcription regulation</keyword>
<sequence>MTGGTQVESVYQQLRTRILDGSLEQGYDLNERAVADLVGTSRTPVREAVARLLVDGLAERQGRRTRVTVWDGEKTGQLYEMRKILESEACRFAAMRRSENEVVQLEASLAEQSRLEDPSAAVRRELNYRFHLIIWRASGNPFLIEANQKHGVQSMSISPTTLRTDQRWSDSLEEHTRMVDHIRAHRADEAAEAMRHHIESAYRQR</sequence>
<protein>
    <submittedName>
        <fullName evidence="5">FCD domain-containing protein</fullName>
    </submittedName>
</protein>
<dbReference type="EMBL" id="WWHY01000001">
    <property type="protein sequence ID" value="MYR34995.1"/>
    <property type="molecule type" value="Genomic_DNA"/>
</dbReference>
<evidence type="ECO:0000313" key="5">
    <source>
        <dbReference type="EMBL" id="MYR34995.1"/>
    </source>
</evidence>
<evidence type="ECO:0000256" key="1">
    <source>
        <dbReference type="ARBA" id="ARBA00023015"/>
    </source>
</evidence>
<dbReference type="GO" id="GO:0003677">
    <property type="term" value="F:DNA binding"/>
    <property type="evidence" value="ECO:0007669"/>
    <property type="project" value="UniProtKB-KW"/>
</dbReference>
<dbReference type="InterPro" id="IPR008920">
    <property type="entry name" value="TF_FadR/GntR_C"/>
</dbReference>
<evidence type="ECO:0000256" key="3">
    <source>
        <dbReference type="ARBA" id="ARBA00023163"/>
    </source>
</evidence>
<accession>A0A7K2IYZ7</accession>
<name>A0A7K2IYZ7_9ACTN</name>
<dbReference type="AlphaFoldDB" id="A0A7K2IYZ7"/>
<dbReference type="SUPFAM" id="SSF46785">
    <property type="entry name" value="Winged helix' DNA-binding domain"/>
    <property type="match status" value="1"/>
</dbReference>
<dbReference type="InterPro" id="IPR036390">
    <property type="entry name" value="WH_DNA-bd_sf"/>
</dbReference>
<dbReference type="Pfam" id="PF00392">
    <property type="entry name" value="GntR"/>
    <property type="match status" value="1"/>
</dbReference>
<dbReference type="Proteomes" id="UP000467124">
    <property type="component" value="Unassembled WGS sequence"/>
</dbReference>
<dbReference type="InterPro" id="IPR011711">
    <property type="entry name" value="GntR_C"/>
</dbReference>
<dbReference type="GO" id="GO:0003700">
    <property type="term" value="F:DNA-binding transcription factor activity"/>
    <property type="evidence" value="ECO:0007669"/>
    <property type="project" value="InterPro"/>
</dbReference>